<sequence>MKGPARVVKRSGRSQSSDRPRAKVMQGGDEGIVSSEVKSPLKMKKKKKKKLDLTANPPPSAANVVVKPERRRSIEDEEKQFMEEAVVNSLQKPKRIKKKKVQPREEKPARREQEDRAEVKPTRVTSSQREEDDEDNYDDDDFEDYDDDFEDDEQDELQVFNPVKASALKSPKARNQFAPSLRSSSKREEKQMDDASGAKMGKFTQVQMQKAKGRTKATRRSTRDGLVDLDSLNEVGISFENAGYRSNRNKEIRSLVKLQQCKIDVFSHHALPKWEFYMRTVGAGGTCRQTFTQTNDDACDMGIQTDGIEVKTSYVGGDDGGDGEPMCEEKLAEEDLRGLGRLTEMCEILLEENSALFTGKEETSFSACEFVLGNVPGDTVDIVYSATLSHVLLSAHVEGERSTLCLWDLNNPETPFRVAICEDVVTKCLLSPRNPNVLIAGSESGVVFVWDMRNVTDSNPVKPTYCTAACDEM</sequence>
<evidence type="ECO:0000313" key="2">
    <source>
        <dbReference type="EMBL" id="CAD9665874.1"/>
    </source>
</evidence>
<feature type="compositionally biased region" description="Basic and acidic residues" evidence="1">
    <location>
        <begin position="102"/>
        <end position="121"/>
    </location>
</feature>
<dbReference type="GO" id="GO:0045503">
    <property type="term" value="F:dynein light chain binding"/>
    <property type="evidence" value="ECO:0007669"/>
    <property type="project" value="InterPro"/>
</dbReference>
<dbReference type="InterPro" id="IPR036322">
    <property type="entry name" value="WD40_repeat_dom_sf"/>
</dbReference>
<dbReference type="PANTHER" id="PTHR16022:SF0">
    <property type="entry name" value="CYTOPLASMIC DYNEIN 2 INTERMEDIATE CHAIN 1"/>
    <property type="match status" value="1"/>
</dbReference>
<dbReference type="GO" id="GO:0045504">
    <property type="term" value="F:dynein heavy chain binding"/>
    <property type="evidence" value="ECO:0007669"/>
    <property type="project" value="InterPro"/>
</dbReference>
<accession>A0A7S2W441</accession>
<dbReference type="GO" id="GO:0005929">
    <property type="term" value="C:cilium"/>
    <property type="evidence" value="ECO:0007669"/>
    <property type="project" value="GOC"/>
</dbReference>
<dbReference type="AlphaFoldDB" id="A0A7S2W441"/>
<organism evidence="2">
    <name type="scientific">Mucochytrium quahogii</name>
    <dbReference type="NCBI Taxonomy" id="96639"/>
    <lineage>
        <taxon>Eukaryota</taxon>
        <taxon>Sar</taxon>
        <taxon>Stramenopiles</taxon>
        <taxon>Bigyra</taxon>
        <taxon>Labyrinthulomycetes</taxon>
        <taxon>Thraustochytrida</taxon>
        <taxon>Thraustochytriidae</taxon>
        <taxon>Mucochytrium</taxon>
    </lineage>
</organism>
<gene>
    <name evidence="2" type="ORF">QSP1433_LOCUS1515</name>
</gene>
<name>A0A7S2W441_9STRA</name>
<feature type="compositionally biased region" description="Basic and acidic residues" evidence="1">
    <location>
        <begin position="67"/>
        <end position="82"/>
    </location>
</feature>
<protein>
    <submittedName>
        <fullName evidence="2">Uncharacterized protein</fullName>
    </submittedName>
</protein>
<feature type="compositionally biased region" description="Basic residues" evidence="1">
    <location>
        <begin position="41"/>
        <end position="50"/>
    </location>
</feature>
<dbReference type="SUPFAM" id="SSF50978">
    <property type="entry name" value="WD40 repeat-like"/>
    <property type="match status" value="1"/>
</dbReference>
<dbReference type="Gene3D" id="2.130.10.10">
    <property type="entry name" value="YVTN repeat-like/Quinoprotein amine dehydrogenase"/>
    <property type="match status" value="1"/>
</dbReference>
<reference evidence="2" key="1">
    <citation type="submission" date="2021-01" db="EMBL/GenBank/DDBJ databases">
        <authorList>
            <person name="Corre E."/>
            <person name="Pelletier E."/>
            <person name="Niang G."/>
            <person name="Scheremetjew M."/>
            <person name="Finn R."/>
            <person name="Kale V."/>
            <person name="Holt S."/>
            <person name="Cochrane G."/>
            <person name="Meng A."/>
            <person name="Brown T."/>
            <person name="Cohen L."/>
        </authorList>
    </citation>
    <scope>NUCLEOTIDE SEQUENCE</scope>
    <source>
        <strain evidence="2">NY070348D</strain>
    </source>
</reference>
<proteinExistence type="predicted"/>
<dbReference type="GO" id="GO:0042073">
    <property type="term" value="P:intraciliary transport"/>
    <property type="evidence" value="ECO:0007669"/>
    <property type="project" value="InterPro"/>
</dbReference>
<dbReference type="InterPro" id="IPR042505">
    <property type="entry name" value="DYNC2I1"/>
</dbReference>
<feature type="compositionally biased region" description="Basic residues" evidence="1">
    <location>
        <begin position="92"/>
        <end position="101"/>
    </location>
</feature>
<dbReference type="GO" id="GO:0005868">
    <property type="term" value="C:cytoplasmic dynein complex"/>
    <property type="evidence" value="ECO:0007669"/>
    <property type="project" value="InterPro"/>
</dbReference>
<dbReference type="PANTHER" id="PTHR16022">
    <property type="entry name" value="WD REPEAT DOMAIN 60"/>
    <property type="match status" value="1"/>
</dbReference>
<dbReference type="InterPro" id="IPR015943">
    <property type="entry name" value="WD40/YVTN_repeat-like_dom_sf"/>
</dbReference>
<evidence type="ECO:0000256" key="1">
    <source>
        <dbReference type="SAM" id="MobiDB-lite"/>
    </source>
</evidence>
<feature type="region of interest" description="Disordered" evidence="1">
    <location>
        <begin position="1"/>
        <end position="199"/>
    </location>
</feature>
<feature type="compositionally biased region" description="Acidic residues" evidence="1">
    <location>
        <begin position="130"/>
        <end position="156"/>
    </location>
</feature>
<dbReference type="EMBL" id="HBHK01002578">
    <property type="protein sequence ID" value="CAD9665874.1"/>
    <property type="molecule type" value="Transcribed_RNA"/>
</dbReference>